<proteinExistence type="predicted"/>
<dbReference type="Proteomes" id="UP000481852">
    <property type="component" value="Unassembled WGS sequence"/>
</dbReference>
<evidence type="ECO:0000313" key="2">
    <source>
        <dbReference type="EMBL" id="MSS13852.1"/>
    </source>
</evidence>
<dbReference type="AlphaFoldDB" id="A0A6L5X664"/>
<feature type="compositionally biased region" description="Basic and acidic residues" evidence="1">
    <location>
        <begin position="309"/>
        <end position="320"/>
    </location>
</feature>
<keyword evidence="3" id="KW-1185">Reference proteome</keyword>
<accession>A0A6L5X664</accession>
<feature type="compositionally biased region" description="Basic and acidic residues" evidence="1">
    <location>
        <begin position="164"/>
        <end position="173"/>
    </location>
</feature>
<dbReference type="RefSeq" id="WP_154522519.1">
    <property type="nucleotide sequence ID" value="NZ_VULZ01000002.1"/>
</dbReference>
<dbReference type="EMBL" id="VULZ01000002">
    <property type="protein sequence ID" value="MSS13852.1"/>
    <property type="molecule type" value="Genomic_DNA"/>
</dbReference>
<evidence type="ECO:0000256" key="1">
    <source>
        <dbReference type="SAM" id="MobiDB-lite"/>
    </source>
</evidence>
<feature type="region of interest" description="Disordered" evidence="1">
    <location>
        <begin position="299"/>
        <end position="360"/>
    </location>
</feature>
<protein>
    <submittedName>
        <fullName evidence="2">DUF3801 domain-containing protein</fullName>
    </submittedName>
</protein>
<organism evidence="2 3">
    <name type="scientific">Porcincola intestinalis</name>
    <dbReference type="NCBI Taxonomy" id="2606632"/>
    <lineage>
        <taxon>Bacteria</taxon>
        <taxon>Bacillati</taxon>
        <taxon>Bacillota</taxon>
        <taxon>Clostridia</taxon>
        <taxon>Lachnospirales</taxon>
        <taxon>Lachnospiraceae</taxon>
        <taxon>Porcincola</taxon>
    </lineage>
</organism>
<feature type="compositionally biased region" description="Low complexity" evidence="1">
    <location>
        <begin position="336"/>
        <end position="347"/>
    </location>
</feature>
<reference evidence="2 3" key="1">
    <citation type="submission" date="2019-08" db="EMBL/GenBank/DDBJ databases">
        <title>In-depth cultivation of the pig gut microbiome towards novel bacterial diversity and tailored functional studies.</title>
        <authorList>
            <person name="Wylensek D."/>
            <person name="Hitch T.C.A."/>
            <person name="Clavel T."/>
        </authorList>
    </citation>
    <scope>NUCLEOTIDE SEQUENCE [LARGE SCALE GENOMIC DNA]</scope>
    <source>
        <strain evidence="2 3">Oil+RF-744-WCA-WT-11</strain>
    </source>
</reference>
<evidence type="ECO:0000313" key="3">
    <source>
        <dbReference type="Proteomes" id="UP000481852"/>
    </source>
</evidence>
<gene>
    <name evidence="2" type="ORF">FYJ35_02140</name>
</gene>
<feature type="region of interest" description="Disordered" evidence="1">
    <location>
        <begin position="152"/>
        <end position="183"/>
    </location>
</feature>
<name>A0A6L5X664_9FIRM</name>
<comment type="caution">
    <text evidence="2">The sequence shown here is derived from an EMBL/GenBank/DDBJ whole genome shotgun (WGS) entry which is preliminary data.</text>
</comment>
<sequence>MSEVADATQIVVVAGKAIYLLGKISLKAAIQFAKLINTIRLSKWKGKARLGRLRAIKGDDMMYVNVGSEDKKELKKIQKEMKQHGILFAKMPDLCGGDGRTQYAIAVSDAPKVRALLIDHAMGPYKDTYLGMLSERDYLSTAFNRNGELTPEAQDLSKSVSDPFTEKKERTSEKTVQYSRDMGTPEQQVADLKEAFGDVRVRLRDLDCQGLQQQYQWISGPPIEIRENFAEYRIDQNRTVFIPVKDAVLPGKGLSEKSLGAALFRDRAYAVTDFRTATFQTLAGPVVIGLVKEAALNRNSGQATVGSREMTREQTRDQNHDQTLGEGHGGLEGPTSALENLSSLLNSGAKQEPSPFEKKL</sequence>